<evidence type="ECO:0000256" key="6">
    <source>
        <dbReference type="ARBA" id="ARBA00022786"/>
    </source>
</evidence>
<comment type="caution">
    <text evidence="11">The sequence shown here is derived from an EMBL/GenBank/DDBJ whole genome shotgun (WGS) entry which is preliminary data.</text>
</comment>
<dbReference type="Proteomes" id="UP000826271">
    <property type="component" value="Unassembled WGS sequence"/>
</dbReference>
<dbReference type="GO" id="GO:0061630">
    <property type="term" value="F:ubiquitin protein ligase activity"/>
    <property type="evidence" value="ECO:0007669"/>
    <property type="project" value="UniProtKB-EC"/>
</dbReference>
<keyword evidence="4" id="KW-0479">Metal-binding</keyword>
<dbReference type="InterPro" id="IPR013083">
    <property type="entry name" value="Znf_RING/FYVE/PHD"/>
</dbReference>
<protein>
    <recommendedName>
        <fullName evidence="2">RING-type E3 ubiquitin transferase</fullName>
        <ecNumber evidence="2">2.3.2.27</ecNumber>
    </recommendedName>
</protein>
<reference evidence="11" key="1">
    <citation type="submission" date="2019-10" db="EMBL/GenBank/DDBJ databases">
        <authorList>
            <person name="Zhang R."/>
            <person name="Pan Y."/>
            <person name="Wang J."/>
            <person name="Ma R."/>
            <person name="Yu S."/>
        </authorList>
    </citation>
    <scope>NUCLEOTIDE SEQUENCE</scope>
    <source>
        <strain evidence="11">LA-IB0</strain>
        <tissue evidence="11">Leaf</tissue>
    </source>
</reference>
<dbReference type="SMART" id="SM00184">
    <property type="entry name" value="RING"/>
    <property type="match status" value="1"/>
</dbReference>
<keyword evidence="5 8" id="KW-0863">Zinc-finger</keyword>
<dbReference type="SUPFAM" id="SSF57850">
    <property type="entry name" value="RING/U-box"/>
    <property type="match status" value="1"/>
</dbReference>
<dbReference type="CDD" id="cd16667">
    <property type="entry name" value="RING-H2_RNF126-like"/>
    <property type="match status" value="1"/>
</dbReference>
<dbReference type="EMBL" id="WHWC01000002">
    <property type="protein sequence ID" value="KAG8388905.1"/>
    <property type="molecule type" value="Genomic_DNA"/>
</dbReference>
<evidence type="ECO:0000256" key="7">
    <source>
        <dbReference type="ARBA" id="ARBA00022833"/>
    </source>
</evidence>
<dbReference type="GO" id="GO:0008270">
    <property type="term" value="F:zinc ion binding"/>
    <property type="evidence" value="ECO:0007669"/>
    <property type="project" value="UniProtKB-KW"/>
</dbReference>
<dbReference type="FunFam" id="3.30.40.10:FF:000022">
    <property type="entry name" value="E3 ubiquitin-protein ligase RING1-like"/>
    <property type="match status" value="1"/>
</dbReference>
<gene>
    <name evidence="11" type="ORF">BUALT_Bualt02G0173900</name>
</gene>
<proteinExistence type="predicted"/>
<dbReference type="GO" id="GO:0016567">
    <property type="term" value="P:protein ubiquitination"/>
    <property type="evidence" value="ECO:0007669"/>
    <property type="project" value="TreeGrafter"/>
</dbReference>
<organism evidence="11 12">
    <name type="scientific">Buddleja alternifolia</name>
    <dbReference type="NCBI Taxonomy" id="168488"/>
    <lineage>
        <taxon>Eukaryota</taxon>
        <taxon>Viridiplantae</taxon>
        <taxon>Streptophyta</taxon>
        <taxon>Embryophyta</taxon>
        <taxon>Tracheophyta</taxon>
        <taxon>Spermatophyta</taxon>
        <taxon>Magnoliopsida</taxon>
        <taxon>eudicotyledons</taxon>
        <taxon>Gunneridae</taxon>
        <taxon>Pentapetalae</taxon>
        <taxon>asterids</taxon>
        <taxon>lamiids</taxon>
        <taxon>Lamiales</taxon>
        <taxon>Scrophulariaceae</taxon>
        <taxon>Buddlejeae</taxon>
        <taxon>Buddleja</taxon>
    </lineage>
</organism>
<keyword evidence="7" id="KW-0862">Zinc</keyword>
<feature type="region of interest" description="Disordered" evidence="9">
    <location>
        <begin position="246"/>
        <end position="281"/>
    </location>
</feature>
<dbReference type="PROSITE" id="PS50089">
    <property type="entry name" value="ZF_RING_2"/>
    <property type="match status" value="1"/>
</dbReference>
<dbReference type="AlphaFoldDB" id="A0AAV6YC21"/>
<feature type="domain" description="RING-type" evidence="10">
    <location>
        <begin position="198"/>
        <end position="239"/>
    </location>
</feature>
<evidence type="ECO:0000259" key="10">
    <source>
        <dbReference type="PROSITE" id="PS50089"/>
    </source>
</evidence>
<evidence type="ECO:0000256" key="4">
    <source>
        <dbReference type="ARBA" id="ARBA00022723"/>
    </source>
</evidence>
<evidence type="ECO:0000256" key="1">
    <source>
        <dbReference type="ARBA" id="ARBA00000900"/>
    </source>
</evidence>
<keyword evidence="12" id="KW-1185">Reference proteome</keyword>
<feature type="compositionally biased region" description="Basic residues" evidence="9">
    <location>
        <begin position="260"/>
        <end position="269"/>
    </location>
</feature>
<accession>A0AAV6YC21</accession>
<evidence type="ECO:0000313" key="12">
    <source>
        <dbReference type="Proteomes" id="UP000826271"/>
    </source>
</evidence>
<evidence type="ECO:0000256" key="8">
    <source>
        <dbReference type="PROSITE-ProRule" id="PRU00175"/>
    </source>
</evidence>
<name>A0AAV6YC21_9LAMI</name>
<evidence type="ECO:0000256" key="9">
    <source>
        <dbReference type="SAM" id="MobiDB-lite"/>
    </source>
</evidence>
<dbReference type="Gene3D" id="3.30.40.10">
    <property type="entry name" value="Zinc/RING finger domain, C3HC4 (zinc finger)"/>
    <property type="match status" value="1"/>
</dbReference>
<keyword evidence="6" id="KW-0833">Ubl conjugation pathway</keyword>
<dbReference type="InterPro" id="IPR001841">
    <property type="entry name" value="Znf_RING"/>
</dbReference>
<dbReference type="Pfam" id="PF13639">
    <property type="entry name" value="zf-RING_2"/>
    <property type="match status" value="1"/>
</dbReference>
<comment type="catalytic activity">
    <reaction evidence="1">
        <text>S-ubiquitinyl-[E2 ubiquitin-conjugating enzyme]-L-cysteine + [acceptor protein]-L-lysine = [E2 ubiquitin-conjugating enzyme]-L-cysteine + N(6)-ubiquitinyl-[acceptor protein]-L-lysine.</text>
        <dbReference type="EC" id="2.3.2.27"/>
    </reaction>
</comment>
<evidence type="ECO:0000313" key="11">
    <source>
        <dbReference type="EMBL" id="KAG8388905.1"/>
    </source>
</evidence>
<dbReference type="EC" id="2.3.2.27" evidence="2"/>
<dbReference type="PANTHER" id="PTHR15710:SF34">
    <property type="entry name" value="E3 UBIQUITIN-PROTEIN LIGASE RHC1A-RELATED"/>
    <property type="match status" value="1"/>
</dbReference>
<evidence type="ECO:0000256" key="3">
    <source>
        <dbReference type="ARBA" id="ARBA00022679"/>
    </source>
</evidence>
<keyword evidence="3" id="KW-0808">Transferase</keyword>
<sequence length="281" mass="31623">MSTGRYFTHWCYNCNRTVFLHGGDSVCPYCTGRSIQELHHFFAEHDEPSHGRGFRIRDAFANLLRPVMPEREPHFETHPGMGPGPPGPSLIFHGPPSAGAPNFHGRIPVGTPYFHGLLPSGGPDFHWPPHLGEPYEYSDGGQWTGQTPTDYGDYMLPQMMEQLSTNDSVGPPPAPRSAINALPTIKITQRHLNTDANCPVCQDKFELGSEARKMPCNHIYHSDCIVPWLVQHNSCPVCRYVLNSDGSGSGRRPHSLNPSRSRRERRRHPLSYLWPSRNRNT</sequence>
<evidence type="ECO:0000256" key="5">
    <source>
        <dbReference type="ARBA" id="ARBA00022771"/>
    </source>
</evidence>
<evidence type="ECO:0000256" key="2">
    <source>
        <dbReference type="ARBA" id="ARBA00012483"/>
    </source>
</evidence>
<dbReference type="GO" id="GO:0005737">
    <property type="term" value="C:cytoplasm"/>
    <property type="evidence" value="ECO:0007669"/>
    <property type="project" value="TreeGrafter"/>
</dbReference>
<dbReference type="PANTHER" id="PTHR15710">
    <property type="entry name" value="E3 UBIQUITIN-PROTEIN LIGASE PRAJA"/>
    <property type="match status" value="1"/>
</dbReference>